<dbReference type="AlphaFoldDB" id="A0A4V2ZUK4"/>
<proteinExistence type="predicted"/>
<sequence>MGWIRLAADGEIDSFGTSKTNDAVRKLQRRIDGLVAIIKSSEELNLRRLSLPHILSENWPDTHTAPAVAPSADEASIDIETDEGLFSMLLSNVFQNAIDASIDATGETAAQVTWGFTDQSYWVRVTNPFKGDRFALADVVDVGNSSKMAHQGQGLSLIKTVAARLGLSISLDGVSGTASFSLSGARPHG</sequence>
<dbReference type="GO" id="GO:0005524">
    <property type="term" value="F:ATP binding"/>
    <property type="evidence" value="ECO:0007669"/>
    <property type="project" value="UniProtKB-KW"/>
</dbReference>
<dbReference type="EMBL" id="SMRU01000002">
    <property type="protein sequence ID" value="TDG01315.1"/>
    <property type="molecule type" value="Genomic_DNA"/>
</dbReference>
<keyword evidence="1" id="KW-0067">ATP-binding</keyword>
<keyword evidence="2" id="KW-1185">Reference proteome</keyword>
<accession>A0A4V2ZUK4</accession>
<evidence type="ECO:0000313" key="1">
    <source>
        <dbReference type="EMBL" id="TDG01315.1"/>
    </source>
</evidence>
<keyword evidence="1" id="KW-0547">Nucleotide-binding</keyword>
<protein>
    <submittedName>
        <fullName evidence="1">ATP-binding protein</fullName>
    </submittedName>
</protein>
<gene>
    <name evidence="1" type="ORF">E1809_02010</name>
</gene>
<dbReference type="InterPro" id="IPR036890">
    <property type="entry name" value="HATPase_C_sf"/>
</dbReference>
<dbReference type="Proteomes" id="UP000295511">
    <property type="component" value="Unassembled WGS sequence"/>
</dbReference>
<comment type="caution">
    <text evidence="1">The sequence shown here is derived from an EMBL/GenBank/DDBJ whole genome shotgun (WGS) entry which is preliminary data.</text>
</comment>
<name>A0A4V2ZUK4_9MICC</name>
<dbReference type="SUPFAM" id="SSF55874">
    <property type="entry name" value="ATPase domain of HSP90 chaperone/DNA topoisomerase II/histidine kinase"/>
    <property type="match status" value="1"/>
</dbReference>
<evidence type="ECO:0000313" key="2">
    <source>
        <dbReference type="Proteomes" id="UP000295511"/>
    </source>
</evidence>
<dbReference type="Gene3D" id="3.30.565.10">
    <property type="entry name" value="Histidine kinase-like ATPase, C-terminal domain"/>
    <property type="match status" value="1"/>
</dbReference>
<reference evidence="1 2" key="1">
    <citation type="submission" date="2019-03" db="EMBL/GenBank/DDBJ databases">
        <title>Whole genome sequence of Arthrobacter sp JH1-1.</title>
        <authorList>
            <person name="Trinh H.N."/>
        </authorList>
    </citation>
    <scope>NUCLEOTIDE SEQUENCE [LARGE SCALE GENOMIC DNA]</scope>
    <source>
        <strain evidence="1 2">JH1-1</strain>
    </source>
</reference>
<organism evidence="1 2">
    <name type="scientific">Arthrobacter terricola</name>
    <dbReference type="NCBI Taxonomy" id="2547396"/>
    <lineage>
        <taxon>Bacteria</taxon>
        <taxon>Bacillati</taxon>
        <taxon>Actinomycetota</taxon>
        <taxon>Actinomycetes</taxon>
        <taxon>Micrococcales</taxon>
        <taxon>Micrococcaceae</taxon>
        <taxon>Arthrobacter</taxon>
    </lineage>
</organism>